<dbReference type="Proteomes" id="UP000054166">
    <property type="component" value="Unassembled WGS sequence"/>
</dbReference>
<reference evidence="2" key="2">
    <citation type="submission" date="2015-01" db="EMBL/GenBank/DDBJ databases">
        <title>Evolutionary Origins and Diversification of the Mycorrhizal Mutualists.</title>
        <authorList>
            <consortium name="DOE Joint Genome Institute"/>
            <consortium name="Mycorrhizal Genomics Consortium"/>
            <person name="Kohler A."/>
            <person name="Kuo A."/>
            <person name="Nagy L.G."/>
            <person name="Floudas D."/>
            <person name="Copeland A."/>
            <person name="Barry K.W."/>
            <person name="Cichocki N."/>
            <person name="Veneault-Fourrey C."/>
            <person name="LaButti K."/>
            <person name="Lindquist E.A."/>
            <person name="Lipzen A."/>
            <person name="Lundell T."/>
            <person name="Morin E."/>
            <person name="Murat C."/>
            <person name="Riley R."/>
            <person name="Ohm R."/>
            <person name="Sun H."/>
            <person name="Tunlid A."/>
            <person name="Henrissat B."/>
            <person name="Grigoriev I.V."/>
            <person name="Hibbett D.S."/>
            <person name="Martin F."/>
        </authorList>
    </citation>
    <scope>NUCLEOTIDE SEQUENCE [LARGE SCALE GENOMIC DNA]</scope>
    <source>
        <strain evidence="2">F 1598</strain>
    </source>
</reference>
<name>A0A0C3G5U0_PILCF</name>
<organism evidence="1 2">
    <name type="scientific">Piloderma croceum (strain F 1598)</name>
    <dbReference type="NCBI Taxonomy" id="765440"/>
    <lineage>
        <taxon>Eukaryota</taxon>
        <taxon>Fungi</taxon>
        <taxon>Dikarya</taxon>
        <taxon>Basidiomycota</taxon>
        <taxon>Agaricomycotina</taxon>
        <taxon>Agaricomycetes</taxon>
        <taxon>Agaricomycetidae</taxon>
        <taxon>Atheliales</taxon>
        <taxon>Atheliaceae</taxon>
        <taxon>Piloderma</taxon>
    </lineage>
</organism>
<dbReference type="HOGENOM" id="CLU_3088023_0_0_1"/>
<keyword evidence="2" id="KW-1185">Reference proteome</keyword>
<sequence>MTLGIPRLKDIAKAATNIKTLDVGASCTISLSHHVLFKQSYTLITVAASSGT</sequence>
<protein>
    <submittedName>
        <fullName evidence="1">Uncharacterized protein</fullName>
    </submittedName>
</protein>
<proteinExistence type="predicted"/>
<evidence type="ECO:0000313" key="2">
    <source>
        <dbReference type="Proteomes" id="UP000054166"/>
    </source>
</evidence>
<dbReference type="InParanoid" id="A0A0C3G5U0"/>
<reference evidence="1 2" key="1">
    <citation type="submission" date="2014-04" db="EMBL/GenBank/DDBJ databases">
        <authorList>
            <consortium name="DOE Joint Genome Institute"/>
            <person name="Kuo A."/>
            <person name="Tarkka M."/>
            <person name="Buscot F."/>
            <person name="Kohler A."/>
            <person name="Nagy L.G."/>
            <person name="Floudas D."/>
            <person name="Copeland A."/>
            <person name="Barry K.W."/>
            <person name="Cichocki N."/>
            <person name="Veneault-Fourrey C."/>
            <person name="LaButti K."/>
            <person name="Lindquist E.A."/>
            <person name="Lipzen A."/>
            <person name="Lundell T."/>
            <person name="Morin E."/>
            <person name="Murat C."/>
            <person name="Sun H."/>
            <person name="Tunlid A."/>
            <person name="Henrissat B."/>
            <person name="Grigoriev I.V."/>
            <person name="Hibbett D.S."/>
            <person name="Martin F."/>
            <person name="Nordberg H.P."/>
            <person name="Cantor M.N."/>
            <person name="Hua S.X."/>
        </authorList>
    </citation>
    <scope>NUCLEOTIDE SEQUENCE [LARGE SCALE GENOMIC DNA]</scope>
    <source>
        <strain evidence="1 2">F 1598</strain>
    </source>
</reference>
<gene>
    <name evidence="1" type="ORF">PILCRDRAFT_815597</name>
</gene>
<dbReference type="AlphaFoldDB" id="A0A0C3G5U0"/>
<evidence type="ECO:0000313" key="1">
    <source>
        <dbReference type="EMBL" id="KIM87134.1"/>
    </source>
</evidence>
<accession>A0A0C3G5U0</accession>
<dbReference type="EMBL" id="KN832980">
    <property type="protein sequence ID" value="KIM87134.1"/>
    <property type="molecule type" value="Genomic_DNA"/>
</dbReference>